<gene>
    <name evidence="7" type="ORF">ATL39_2845</name>
</gene>
<comment type="subcellular location">
    <subcellularLocation>
        <location evidence="1">Cell membrane</location>
        <topology evidence="1">Multi-pass membrane protein</topology>
    </subcellularLocation>
</comment>
<feature type="transmembrane region" description="Helical" evidence="6">
    <location>
        <begin position="128"/>
        <end position="161"/>
    </location>
</feature>
<keyword evidence="8" id="KW-1185">Reference proteome</keyword>
<feature type="transmembrane region" description="Helical" evidence="6">
    <location>
        <begin position="173"/>
        <end position="193"/>
    </location>
</feature>
<dbReference type="NCBIfam" id="TIGR00765">
    <property type="entry name" value="yihY_not_rbn"/>
    <property type="match status" value="1"/>
</dbReference>
<organism evidence="7 8">
    <name type="scientific">Sinobaca qinghaiensis</name>
    <dbReference type="NCBI Taxonomy" id="342944"/>
    <lineage>
        <taxon>Bacteria</taxon>
        <taxon>Bacillati</taxon>
        <taxon>Bacillota</taxon>
        <taxon>Bacilli</taxon>
        <taxon>Bacillales</taxon>
        <taxon>Sporolactobacillaceae</taxon>
        <taxon>Sinobaca</taxon>
    </lineage>
</organism>
<feature type="transmembrane region" description="Helical" evidence="6">
    <location>
        <begin position="20"/>
        <end position="46"/>
    </location>
</feature>
<dbReference type="PIRSF" id="PIRSF035875">
    <property type="entry name" value="RNase_BN"/>
    <property type="match status" value="1"/>
</dbReference>
<dbReference type="InterPro" id="IPR017039">
    <property type="entry name" value="Virul_fac_BrkB"/>
</dbReference>
<reference evidence="7 8" key="1">
    <citation type="submission" date="2018-09" db="EMBL/GenBank/DDBJ databases">
        <title>Genomic Encyclopedia of Archaeal and Bacterial Type Strains, Phase II (KMG-II): from individual species to whole genera.</title>
        <authorList>
            <person name="Goeker M."/>
        </authorList>
    </citation>
    <scope>NUCLEOTIDE SEQUENCE [LARGE SCALE GENOMIC DNA]</scope>
    <source>
        <strain evidence="7 8">DSM 17008</strain>
    </source>
</reference>
<dbReference type="Proteomes" id="UP000285120">
    <property type="component" value="Unassembled WGS sequence"/>
</dbReference>
<keyword evidence="4 6" id="KW-1133">Transmembrane helix</keyword>
<dbReference type="PANTHER" id="PTHR30213">
    <property type="entry name" value="INNER MEMBRANE PROTEIN YHJD"/>
    <property type="match status" value="1"/>
</dbReference>
<feature type="transmembrane region" description="Helical" evidence="6">
    <location>
        <begin position="86"/>
        <end position="107"/>
    </location>
</feature>
<name>A0A419UWC5_9BACL</name>
<evidence type="ECO:0000256" key="4">
    <source>
        <dbReference type="ARBA" id="ARBA00022989"/>
    </source>
</evidence>
<dbReference type="AlphaFoldDB" id="A0A419UWC5"/>
<feature type="transmembrane region" description="Helical" evidence="6">
    <location>
        <begin position="205"/>
        <end position="226"/>
    </location>
</feature>
<evidence type="ECO:0000313" key="7">
    <source>
        <dbReference type="EMBL" id="RKD69427.1"/>
    </source>
</evidence>
<dbReference type="EMBL" id="RAPK01000011">
    <property type="protein sequence ID" value="RKD69427.1"/>
    <property type="molecule type" value="Genomic_DNA"/>
</dbReference>
<accession>A0A419UWC5</accession>
<comment type="caution">
    <text evidence="7">The sequence shown here is derived from an EMBL/GenBank/DDBJ whole genome shotgun (WGS) entry which is preliminary data.</text>
</comment>
<evidence type="ECO:0000256" key="1">
    <source>
        <dbReference type="ARBA" id="ARBA00004651"/>
    </source>
</evidence>
<dbReference type="OrthoDB" id="9775903at2"/>
<evidence type="ECO:0000313" key="8">
    <source>
        <dbReference type="Proteomes" id="UP000285120"/>
    </source>
</evidence>
<protein>
    <submittedName>
        <fullName evidence="7">Membrane protein</fullName>
    </submittedName>
</protein>
<dbReference type="GO" id="GO:0005886">
    <property type="term" value="C:plasma membrane"/>
    <property type="evidence" value="ECO:0007669"/>
    <property type="project" value="UniProtKB-SubCell"/>
</dbReference>
<dbReference type="PANTHER" id="PTHR30213:SF0">
    <property type="entry name" value="UPF0761 MEMBRANE PROTEIN YIHY"/>
    <property type="match status" value="1"/>
</dbReference>
<dbReference type="Pfam" id="PF03631">
    <property type="entry name" value="Virul_fac_BrkB"/>
    <property type="match status" value="1"/>
</dbReference>
<keyword evidence="5 6" id="KW-0472">Membrane</keyword>
<feature type="transmembrane region" description="Helical" evidence="6">
    <location>
        <begin position="238"/>
        <end position="266"/>
    </location>
</feature>
<dbReference type="RefSeq" id="WP_120194000.1">
    <property type="nucleotide sequence ID" value="NZ_RAPK01000011.1"/>
</dbReference>
<keyword evidence="2" id="KW-1003">Cell membrane</keyword>
<evidence type="ECO:0000256" key="3">
    <source>
        <dbReference type="ARBA" id="ARBA00022692"/>
    </source>
</evidence>
<evidence type="ECO:0000256" key="5">
    <source>
        <dbReference type="ARBA" id="ARBA00023136"/>
    </source>
</evidence>
<evidence type="ECO:0000256" key="2">
    <source>
        <dbReference type="ARBA" id="ARBA00022475"/>
    </source>
</evidence>
<sequence length="278" mass="30796">MKKLKAFFSDFMKEFKKDDVPLLAAAQAYYYILSIFPMLLFALTILPFLNLNPDTVITVLGDVAPADAVSLFEENITTLVQEPQGILSAVSLLVALWSASNGVNAFIKSSNQAYDVEESRSFIKVRLIALGLTISLVLALIVALVLPVFGNVIISFITSLLSLPPQTEILFQILRWVVAVVIMTSMLLILYRFAPNKTLKWKEIIVGSLVAALLWQVVSLGFAFYVNNFGNYSATYGSIGAVIILLLWLFLTGLVLMVGAETNVVIHRRKMLEKKEDN</sequence>
<proteinExistence type="predicted"/>
<evidence type="ECO:0000256" key="6">
    <source>
        <dbReference type="SAM" id="Phobius"/>
    </source>
</evidence>
<keyword evidence="3 6" id="KW-0812">Transmembrane</keyword>